<evidence type="ECO:0000256" key="1">
    <source>
        <dbReference type="SAM" id="MobiDB-lite"/>
    </source>
</evidence>
<evidence type="ECO:0000313" key="3">
    <source>
        <dbReference type="EMBL" id="NUW30456.1"/>
    </source>
</evidence>
<feature type="compositionally biased region" description="Low complexity" evidence="1">
    <location>
        <begin position="27"/>
        <end position="44"/>
    </location>
</feature>
<evidence type="ECO:0000313" key="4">
    <source>
        <dbReference type="Proteomes" id="UP000586042"/>
    </source>
</evidence>
<feature type="compositionally biased region" description="Basic and acidic residues" evidence="1">
    <location>
        <begin position="73"/>
        <end position="82"/>
    </location>
</feature>
<dbReference type="RefSeq" id="WP_175587881.1">
    <property type="nucleotide sequence ID" value="NZ_JABWGN010000001.1"/>
</dbReference>
<dbReference type="Proteomes" id="UP000586042">
    <property type="component" value="Unassembled WGS sequence"/>
</dbReference>
<feature type="region of interest" description="Disordered" evidence="1">
    <location>
        <begin position="1"/>
        <end position="89"/>
    </location>
</feature>
<comment type="caution">
    <text evidence="3">The sequence shown here is derived from an EMBL/GenBank/DDBJ whole genome shotgun (WGS) entry which is preliminary data.</text>
</comment>
<gene>
    <name evidence="3" type="ORF">HTZ77_03305</name>
</gene>
<sequence>MGFPDDSESSTQRLAGRFRRKRDDAPGPEAAPTPETSAFATPETSAFATPETSAFARPPYQDKAPAQPAPVVEEPRRQERRATWSPYAEGPKSRGPLWFTLGGVAVLAALVVGLIMMFKAGSESTAIAPTRTSAPLPTTPPGKFGYAADRSTDPEPLTVKELFPTKKFASSGHSYEMTITSKLKKCGDGALGSKLQKALKSGKCTQLIRASFRDKAGKVIGTVGVANLKTGKNATKVASAGSQSNYVKPLPGKDSVTKLVGSGSGGAQVWAHGHYAVMIWFQNKDGSKPDKKSQKAIMGAAVEITKATVFKALDQRSLTGHPA</sequence>
<reference evidence="3 4" key="1">
    <citation type="submission" date="2020-06" db="EMBL/GenBank/DDBJ databases">
        <title>Nonomuraea sp. SMC257, a novel actinomycete isolated from soil.</title>
        <authorList>
            <person name="Chanama M."/>
        </authorList>
    </citation>
    <scope>NUCLEOTIDE SEQUENCE [LARGE SCALE GENOMIC DNA]</scope>
    <source>
        <strain evidence="3 4">SMC257</strain>
    </source>
</reference>
<keyword evidence="2" id="KW-1133">Transmembrane helix</keyword>
<evidence type="ECO:0000256" key="2">
    <source>
        <dbReference type="SAM" id="Phobius"/>
    </source>
</evidence>
<name>A0A7Y6I2U6_9ACTN</name>
<proteinExistence type="predicted"/>
<accession>A0A7Y6I2U6</accession>
<feature type="transmembrane region" description="Helical" evidence="2">
    <location>
        <begin position="97"/>
        <end position="118"/>
    </location>
</feature>
<keyword evidence="4" id="KW-1185">Reference proteome</keyword>
<dbReference type="EMBL" id="JABWGN010000001">
    <property type="protein sequence ID" value="NUW30456.1"/>
    <property type="molecule type" value="Genomic_DNA"/>
</dbReference>
<organism evidence="3 4">
    <name type="scientific">Nonomuraea montanisoli</name>
    <dbReference type="NCBI Taxonomy" id="2741721"/>
    <lineage>
        <taxon>Bacteria</taxon>
        <taxon>Bacillati</taxon>
        <taxon>Actinomycetota</taxon>
        <taxon>Actinomycetes</taxon>
        <taxon>Streptosporangiales</taxon>
        <taxon>Streptosporangiaceae</taxon>
        <taxon>Nonomuraea</taxon>
    </lineage>
</organism>
<dbReference type="AlphaFoldDB" id="A0A7Y6I2U6"/>
<protein>
    <submittedName>
        <fullName evidence="3">Uncharacterized protein</fullName>
    </submittedName>
</protein>
<keyword evidence="2" id="KW-0812">Transmembrane</keyword>
<keyword evidence="2" id="KW-0472">Membrane</keyword>